<proteinExistence type="predicted"/>
<evidence type="ECO:0000313" key="2">
    <source>
        <dbReference type="Proteomes" id="UP000219020"/>
    </source>
</evidence>
<dbReference type="Proteomes" id="UP000219020">
    <property type="component" value="Unassembled WGS sequence"/>
</dbReference>
<evidence type="ECO:0000313" key="1">
    <source>
        <dbReference type="EMBL" id="PCS24219.1"/>
    </source>
</evidence>
<keyword evidence="2" id="KW-1185">Reference proteome</keyword>
<sequence>MIQTIEFRLGYLVHFLYAAQVHDGYQRYHFTSQDDALSNLFDK</sequence>
<organism evidence="1 2">
    <name type="scientific">Candidatus Enterovibrio escicola</name>
    <dbReference type="NCBI Taxonomy" id="1927127"/>
    <lineage>
        <taxon>Bacteria</taxon>
        <taxon>Pseudomonadati</taxon>
        <taxon>Pseudomonadota</taxon>
        <taxon>Gammaproteobacteria</taxon>
        <taxon>Vibrionales</taxon>
        <taxon>Vibrionaceae</taxon>
        <taxon>Enterovibrio</taxon>
    </lineage>
</organism>
<gene>
    <name evidence="1" type="ORF">BTN49_0037</name>
</gene>
<accession>A0A2A5T7M2</accession>
<reference evidence="2" key="1">
    <citation type="submission" date="2017-04" db="EMBL/GenBank/DDBJ databases">
        <title>Genome evolution of the luminous symbionts of deep sea anglerfish.</title>
        <authorList>
            <person name="Hendry T.A."/>
        </authorList>
    </citation>
    <scope>NUCLEOTIDE SEQUENCE [LARGE SCALE GENOMIC DNA]</scope>
</reference>
<comment type="caution">
    <text evidence="1">The sequence shown here is derived from an EMBL/GenBank/DDBJ whole genome shotgun (WGS) entry which is preliminary data.</text>
</comment>
<dbReference type="EMBL" id="NBYY01000002">
    <property type="protein sequence ID" value="PCS24219.1"/>
    <property type="molecule type" value="Genomic_DNA"/>
</dbReference>
<dbReference type="AlphaFoldDB" id="A0A2A5T7M2"/>
<protein>
    <submittedName>
        <fullName evidence="1">Uncharacterized protein</fullName>
    </submittedName>
</protein>
<name>A0A2A5T7M2_9GAMM</name>